<reference evidence="1 2" key="1">
    <citation type="submission" date="2024-11" db="EMBL/GenBank/DDBJ databases">
        <title>Adaptive evolution of stress response genes in parasites aligns with host niche diversity.</title>
        <authorList>
            <person name="Hahn C."/>
            <person name="Resl P."/>
        </authorList>
    </citation>
    <scope>NUCLEOTIDE SEQUENCE [LARGE SCALE GENOMIC DNA]</scope>
    <source>
        <strain evidence="1">EGGRZ-B1_66</strain>
        <tissue evidence="1">Body</tissue>
    </source>
</reference>
<evidence type="ECO:0000313" key="1">
    <source>
        <dbReference type="EMBL" id="KAL3317522.1"/>
    </source>
</evidence>
<dbReference type="EMBL" id="JBJKFK010000371">
    <property type="protein sequence ID" value="KAL3317522.1"/>
    <property type="molecule type" value="Genomic_DNA"/>
</dbReference>
<accession>A0ABD2QD95</accession>
<comment type="caution">
    <text evidence="1">The sequence shown here is derived from an EMBL/GenBank/DDBJ whole genome shotgun (WGS) entry which is preliminary data.</text>
</comment>
<gene>
    <name evidence="1" type="ORF">Ciccas_003814</name>
</gene>
<organism evidence="1 2">
    <name type="scientific">Cichlidogyrus casuarinus</name>
    <dbReference type="NCBI Taxonomy" id="1844966"/>
    <lineage>
        <taxon>Eukaryota</taxon>
        <taxon>Metazoa</taxon>
        <taxon>Spiralia</taxon>
        <taxon>Lophotrochozoa</taxon>
        <taxon>Platyhelminthes</taxon>
        <taxon>Monogenea</taxon>
        <taxon>Monopisthocotylea</taxon>
        <taxon>Dactylogyridea</taxon>
        <taxon>Ancyrocephalidae</taxon>
        <taxon>Cichlidogyrus</taxon>
    </lineage>
</organism>
<keyword evidence="2" id="KW-1185">Reference proteome</keyword>
<feature type="non-terminal residue" evidence="1">
    <location>
        <position position="62"/>
    </location>
</feature>
<evidence type="ECO:0000313" key="2">
    <source>
        <dbReference type="Proteomes" id="UP001626550"/>
    </source>
</evidence>
<proteinExistence type="predicted"/>
<dbReference type="Proteomes" id="UP001626550">
    <property type="component" value="Unassembled WGS sequence"/>
</dbReference>
<name>A0ABD2QD95_9PLAT</name>
<sequence length="62" mass="7541">MKHLAIILEECQKCEDFVPAKKLLTTSLLYYFDDPDQNDERKFLFSYIKSEPIWHTLRFWNA</sequence>
<dbReference type="InterPro" id="IPR039872">
    <property type="entry name" value="KIAA0513"/>
</dbReference>
<dbReference type="PANTHER" id="PTHR13663:SF2">
    <property type="entry name" value="SIMILAR TO RIKEN CDNA 6430548M08"/>
    <property type="match status" value="1"/>
</dbReference>
<dbReference type="PANTHER" id="PTHR13663">
    <property type="entry name" value="SIMILAR TO RIKEN CDNA 6430548M08"/>
    <property type="match status" value="1"/>
</dbReference>
<protein>
    <submittedName>
        <fullName evidence="1">Uncharacterized protein</fullName>
    </submittedName>
</protein>
<dbReference type="AlphaFoldDB" id="A0ABD2QD95"/>